<keyword evidence="3" id="KW-0378">Hydrolase</keyword>
<dbReference type="NCBIfam" id="TIGR02305">
    <property type="entry name" value="HpaG-N-term"/>
    <property type="match status" value="1"/>
</dbReference>
<evidence type="ECO:0000256" key="1">
    <source>
        <dbReference type="ARBA" id="ARBA00022723"/>
    </source>
</evidence>
<comment type="caution">
    <text evidence="3">The sequence shown here is derived from an EMBL/GenBank/DDBJ whole genome shotgun (WGS) entry which is preliminary data.</text>
</comment>
<evidence type="ECO:0000313" key="3">
    <source>
        <dbReference type="EMBL" id="MEJ8810281.1"/>
    </source>
</evidence>
<reference evidence="3 4" key="1">
    <citation type="submission" date="2024-03" db="EMBL/GenBank/DDBJ databases">
        <title>Novel species of the genus Variovorax.</title>
        <authorList>
            <person name="Liu Q."/>
            <person name="Xin Y.-H."/>
        </authorList>
    </citation>
    <scope>NUCLEOTIDE SEQUENCE [LARGE SCALE GENOMIC DNA]</scope>
    <source>
        <strain evidence="3 4">KACC 18899</strain>
    </source>
</reference>
<dbReference type="InterPro" id="IPR012686">
    <property type="entry name" value="HPA_isomer/decarb_N"/>
</dbReference>
<keyword evidence="1" id="KW-0479">Metal-binding</keyword>
<keyword evidence="4" id="KW-1185">Reference proteome</keyword>
<protein>
    <submittedName>
        <fullName evidence="3">Fumarylacetoacetate hydrolase family protein</fullName>
    </submittedName>
</protein>
<dbReference type="InterPro" id="IPR011234">
    <property type="entry name" value="Fumarylacetoacetase-like_C"/>
</dbReference>
<evidence type="ECO:0000259" key="2">
    <source>
        <dbReference type="Pfam" id="PF01557"/>
    </source>
</evidence>
<dbReference type="InterPro" id="IPR036663">
    <property type="entry name" value="Fumarylacetoacetase_C_sf"/>
</dbReference>
<dbReference type="PANTHER" id="PTHR11820">
    <property type="entry name" value="ACYLPYRUVASE"/>
    <property type="match status" value="1"/>
</dbReference>
<dbReference type="Proteomes" id="UP001365846">
    <property type="component" value="Unassembled WGS sequence"/>
</dbReference>
<name>A0ABU8V9X6_9BURK</name>
<evidence type="ECO:0000313" key="4">
    <source>
        <dbReference type="Proteomes" id="UP001365846"/>
    </source>
</evidence>
<organism evidence="3 4">
    <name type="scientific">Variovorax ureilyticus</name>
    <dbReference type="NCBI Taxonomy" id="1836198"/>
    <lineage>
        <taxon>Bacteria</taxon>
        <taxon>Pseudomonadati</taxon>
        <taxon>Pseudomonadota</taxon>
        <taxon>Betaproteobacteria</taxon>
        <taxon>Burkholderiales</taxon>
        <taxon>Comamonadaceae</taxon>
        <taxon>Variovorax</taxon>
    </lineage>
</organism>
<dbReference type="GO" id="GO:0016787">
    <property type="term" value="F:hydrolase activity"/>
    <property type="evidence" value="ECO:0007669"/>
    <property type="project" value="UniProtKB-KW"/>
</dbReference>
<dbReference type="Pfam" id="PF01557">
    <property type="entry name" value="FAA_hydrolase"/>
    <property type="match status" value="1"/>
</dbReference>
<sequence length="227" mass="23513">MIQPILQFGVPPYRLSGTVYGTLLNSAASLASLGDAVNAAPYKAAPKAPVLYVKPRNTLAVDGDQVAVPQSAGELQVGASLGLVVGRTACRVSEADALSYLAGYTVVIDFSVPHDSFYRPSVRFKALDGSCVIGPSVVPAHRIPDPDNLPISVYVDGTLAQSNSTAGMVRNAARLLADVTEFMTLAPGDILLLGVPGDTPNAKAGQSVAVEIEGVGRLENVLAKEEA</sequence>
<gene>
    <name evidence="3" type="ORF">WKW77_04330</name>
</gene>
<dbReference type="EMBL" id="JBBKZU010000002">
    <property type="protein sequence ID" value="MEJ8810281.1"/>
    <property type="molecule type" value="Genomic_DNA"/>
</dbReference>
<feature type="domain" description="Fumarylacetoacetase-like C-terminal" evidence="2">
    <location>
        <begin position="18"/>
        <end position="221"/>
    </location>
</feature>
<accession>A0ABU8V9X6</accession>
<dbReference type="Gene3D" id="3.90.850.10">
    <property type="entry name" value="Fumarylacetoacetase-like, C-terminal domain"/>
    <property type="match status" value="1"/>
</dbReference>
<proteinExistence type="predicted"/>
<dbReference type="PANTHER" id="PTHR11820:SF114">
    <property type="entry name" value="4-HYDROXYPHENYLACETATE CATABOLISM PROTEIN"/>
    <property type="match status" value="1"/>
</dbReference>
<dbReference type="RefSeq" id="WP_340355608.1">
    <property type="nucleotide sequence ID" value="NZ_JBBKZU010000002.1"/>
</dbReference>
<dbReference type="SUPFAM" id="SSF56529">
    <property type="entry name" value="FAH"/>
    <property type="match status" value="1"/>
</dbReference>